<sequence length="367" mass="41206">MKFSTAIIAQVILLALTLSITLLRCFVHLRIEARALTLSDYLVWPGCTCTVAFVTCQGIALNAARTHQLVEATYTDSVVYLKAVYASCFFFDVGLFMPKLSITAFYWWLIPNVFRNMRYLLWITTFYVIAAALCSVFVDIFICFPVDYNWSLDYDKQGQSIWNSWTDFLINWGLNFSADVLLFFIPFFIIKSLQLRQRQKFGLIGVFSLGIITMAISFSRFMVYTVSNYDLDDTDGAVMCTAEMCTSLIVASLPGLKVLITRTVRTHTSRFTSSYNKSSEAPSQPSSRLAKISARLSHPRMNSAADSELELIMVNPSAKLHNGRLVTPALSVDLGGDQITVKHDFTVELGEDGERGSHHNTTSLPFV</sequence>
<evidence type="ECO:0000256" key="2">
    <source>
        <dbReference type="ARBA" id="ARBA00022692"/>
    </source>
</evidence>
<dbReference type="InterPro" id="IPR052337">
    <property type="entry name" value="SAT4-like"/>
</dbReference>
<proteinExistence type="inferred from homology"/>
<evidence type="ECO:0000256" key="5">
    <source>
        <dbReference type="ARBA" id="ARBA00038359"/>
    </source>
</evidence>
<accession>A0A9P8G6G0</accession>
<comment type="similarity">
    <text evidence="5">Belongs to the SAT4 family.</text>
</comment>
<feature type="non-terminal residue" evidence="8">
    <location>
        <position position="367"/>
    </location>
</feature>
<feature type="transmembrane region" description="Helical" evidence="6">
    <location>
        <begin position="201"/>
        <end position="224"/>
    </location>
</feature>
<feature type="domain" description="Rhodopsin" evidence="7">
    <location>
        <begin position="24"/>
        <end position="261"/>
    </location>
</feature>
<evidence type="ECO:0000313" key="9">
    <source>
        <dbReference type="Proteomes" id="UP000767238"/>
    </source>
</evidence>
<reference evidence="8" key="1">
    <citation type="journal article" date="2021" name="J Fungi (Basel)">
        <title>Virulence traits and population genomics of the black yeast Aureobasidium melanogenum.</title>
        <authorList>
            <person name="Cernosa A."/>
            <person name="Sun X."/>
            <person name="Gostincar C."/>
            <person name="Fang C."/>
            <person name="Gunde-Cimerman N."/>
            <person name="Song Z."/>
        </authorList>
    </citation>
    <scope>NUCLEOTIDE SEQUENCE</scope>
    <source>
        <strain evidence="8">EXF-8016</strain>
    </source>
</reference>
<evidence type="ECO:0000256" key="4">
    <source>
        <dbReference type="ARBA" id="ARBA00023136"/>
    </source>
</evidence>
<evidence type="ECO:0000256" key="3">
    <source>
        <dbReference type="ARBA" id="ARBA00022989"/>
    </source>
</evidence>
<comment type="caution">
    <text evidence="8">The sequence shown here is derived from an EMBL/GenBank/DDBJ whole genome shotgun (WGS) entry which is preliminary data.</text>
</comment>
<reference evidence="8" key="2">
    <citation type="submission" date="2021-08" db="EMBL/GenBank/DDBJ databases">
        <authorList>
            <person name="Gostincar C."/>
            <person name="Sun X."/>
            <person name="Song Z."/>
            <person name="Gunde-Cimerman N."/>
        </authorList>
    </citation>
    <scope>NUCLEOTIDE SEQUENCE</scope>
    <source>
        <strain evidence="8">EXF-8016</strain>
    </source>
</reference>
<dbReference type="GO" id="GO:0016020">
    <property type="term" value="C:membrane"/>
    <property type="evidence" value="ECO:0007669"/>
    <property type="project" value="UniProtKB-SubCell"/>
</dbReference>
<feature type="transmembrane region" description="Helical" evidence="6">
    <location>
        <begin position="236"/>
        <end position="260"/>
    </location>
</feature>
<feature type="transmembrane region" description="Helical" evidence="6">
    <location>
        <begin position="120"/>
        <end position="148"/>
    </location>
</feature>
<keyword evidence="4 6" id="KW-0472">Membrane</keyword>
<feature type="transmembrane region" description="Helical" evidence="6">
    <location>
        <begin position="41"/>
        <end position="64"/>
    </location>
</feature>
<evidence type="ECO:0000256" key="1">
    <source>
        <dbReference type="ARBA" id="ARBA00004141"/>
    </source>
</evidence>
<dbReference type="EMBL" id="JAHFYH010000283">
    <property type="protein sequence ID" value="KAH0209159.1"/>
    <property type="molecule type" value="Genomic_DNA"/>
</dbReference>
<evidence type="ECO:0000259" key="7">
    <source>
        <dbReference type="Pfam" id="PF20684"/>
    </source>
</evidence>
<evidence type="ECO:0000256" key="6">
    <source>
        <dbReference type="SAM" id="Phobius"/>
    </source>
</evidence>
<feature type="transmembrane region" description="Helical" evidence="6">
    <location>
        <begin position="168"/>
        <end position="189"/>
    </location>
</feature>
<name>A0A9P8G6G0_AURME</name>
<keyword evidence="3 6" id="KW-1133">Transmembrane helix</keyword>
<dbReference type="PANTHER" id="PTHR33048">
    <property type="entry name" value="PTH11-LIKE INTEGRAL MEMBRANE PROTEIN (AFU_ORTHOLOGUE AFUA_5G11245)"/>
    <property type="match status" value="1"/>
</dbReference>
<comment type="subcellular location">
    <subcellularLocation>
        <location evidence="1">Membrane</location>
        <topology evidence="1">Multi-pass membrane protein</topology>
    </subcellularLocation>
</comment>
<evidence type="ECO:0000313" key="8">
    <source>
        <dbReference type="EMBL" id="KAH0209159.1"/>
    </source>
</evidence>
<keyword evidence="2 6" id="KW-0812">Transmembrane</keyword>
<dbReference type="InterPro" id="IPR049326">
    <property type="entry name" value="Rhodopsin_dom_fungi"/>
</dbReference>
<dbReference type="AlphaFoldDB" id="A0A9P8G6G0"/>
<protein>
    <recommendedName>
        <fullName evidence="7">Rhodopsin domain-containing protein</fullName>
    </recommendedName>
</protein>
<gene>
    <name evidence="8" type="ORF">KCV03_g10351</name>
</gene>
<organism evidence="8 9">
    <name type="scientific">Aureobasidium melanogenum</name>
    <name type="common">Aureobasidium pullulans var. melanogenum</name>
    <dbReference type="NCBI Taxonomy" id="46634"/>
    <lineage>
        <taxon>Eukaryota</taxon>
        <taxon>Fungi</taxon>
        <taxon>Dikarya</taxon>
        <taxon>Ascomycota</taxon>
        <taxon>Pezizomycotina</taxon>
        <taxon>Dothideomycetes</taxon>
        <taxon>Dothideomycetidae</taxon>
        <taxon>Dothideales</taxon>
        <taxon>Saccotheciaceae</taxon>
        <taxon>Aureobasidium</taxon>
    </lineage>
</organism>
<dbReference type="Pfam" id="PF20684">
    <property type="entry name" value="Fung_rhodopsin"/>
    <property type="match status" value="1"/>
</dbReference>
<feature type="transmembrane region" description="Helical" evidence="6">
    <location>
        <begin position="6"/>
        <end position="29"/>
    </location>
</feature>
<feature type="transmembrane region" description="Helical" evidence="6">
    <location>
        <begin position="84"/>
        <end position="108"/>
    </location>
</feature>
<dbReference type="PANTHER" id="PTHR33048:SF92">
    <property type="entry name" value="INTEGRAL MEMBRANE PROTEIN"/>
    <property type="match status" value="1"/>
</dbReference>
<dbReference type="Proteomes" id="UP000767238">
    <property type="component" value="Unassembled WGS sequence"/>
</dbReference>